<dbReference type="HOGENOM" id="CLU_2967315_0_0_1"/>
<dbReference type="EMBL" id="AWSO01001977">
    <property type="protein sequence ID" value="ESK82318.1"/>
    <property type="molecule type" value="Genomic_DNA"/>
</dbReference>
<protein>
    <submittedName>
        <fullName evidence="1">Uncharacterized protein</fullName>
    </submittedName>
</protein>
<organism evidence="1 2">
    <name type="scientific">Moniliophthora roreri (strain MCA 2997)</name>
    <name type="common">Cocoa frosty pod rot fungus</name>
    <name type="synonym">Crinipellis roreri</name>
    <dbReference type="NCBI Taxonomy" id="1381753"/>
    <lineage>
        <taxon>Eukaryota</taxon>
        <taxon>Fungi</taxon>
        <taxon>Dikarya</taxon>
        <taxon>Basidiomycota</taxon>
        <taxon>Agaricomycotina</taxon>
        <taxon>Agaricomycetes</taxon>
        <taxon>Agaricomycetidae</taxon>
        <taxon>Agaricales</taxon>
        <taxon>Marasmiineae</taxon>
        <taxon>Marasmiaceae</taxon>
        <taxon>Moniliophthora</taxon>
    </lineage>
</organism>
<proteinExistence type="predicted"/>
<evidence type="ECO:0000313" key="2">
    <source>
        <dbReference type="Proteomes" id="UP000017559"/>
    </source>
</evidence>
<keyword evidence="2" id="KW-1185">Reference proteome</keyword>
<comment type="caution">
    <text evidence="1">The sequence shown here is derived from an EMBL/GenBank/DDBJ whole genome shotgun (WGS) entry which is preliminary data.</text>
</comment>
<reference evidence="1 2" key="1">
    <citation type="journal article" date="2014" name="BMC Genomics">
        <title>Genome and secretome analysis of the hemibiotrophic fungal pathogen, Moniliophthora roreri, which causes frosty pod rot disease of cacao: mechanisms of the biotrophic and necrotrophic phases.</title>
        <authorList>
            <person name="Meinhardt L.W."/>
            <person name="Costa G.G.L."/>
            <person name="Thomazella D.P.T."/>
            <person name="Teixeira P.J.P.L."/>
            <person name="Carazzolle M.F."/>
            <person name="Schuster S.C."/>
            <person name="Carlson J.E."/>
            <person name="Guiltinan M.J."/>
            <person name="Mieczkowski P."/>
            <person name="Farmer A."/>
            <person name="Ramaraj T."/>
            <person name="Crozier J."/>
            <person name="Davis R.E."/>
            <person name="Shao J."/>
            <person name="Melnick R.L."/>
            <person name="Pereira G.A.G."/>
            <person name="Bailey B.A."/>
        </authorList>
    </citation>
    <scope>NUCLEOTIDE SEQUENCE [LARGE SCALE GENOMIC DNA]</scope>
    <source>
        <strain evidence="1 2">MCA 2997</strain>
    </source>
</reference>
<name>V2W688_MONRO</name>
<accession>V2W688</accession>
<feature type="non-terminal residue" evidence="1">
    <location>
        <position position="1"/>
    </location>
</feature>
<evidence type="ECO:0000313" key="1">
    <source>
        <dbReference type="EMBL" id="ESK82318.1"/>
    </source>
</evidence>
<dbReference type="KEGG" id="mrr:Moror_2244"/>
<sequence length="59" mass="6581">HRDHLPPHLDSTLGAQSSTPIFSLDIVAVTVGDGEDTKYYGLNVLFWETLTVETNCSRY</sequence>
<feature type="non-terminal residue" evidence="1">
    <location>
        <position position="59"/>
    </location>
</feature>
<gene>
    <name evidence="1" type="ORF">Moror_2244</name>
</gene>
<dbReference type="AlphaFoldDB" id="V2W688"/>
<dbReference type="Proteomes" id="UP000017559">
    <property type="component" value="Unassembled WGS sequence"/>
</dbReference>